<dbReference type="SUPFAM" id="SSF111038">
    <property type="entry name" value="YjbQ-like"/>
    <property type="match status" value="1"/>
</dbReference>
<comment type="caution">
    <text evidence="2">The sequence shown here is derived from an EMBL/GenBank/DDBJ whole genome shotgun (WGS) entry which is preliminary data.</text>
</comment>
<feature type="non-terminal residue" evidence="2">
    <location>
        <position position="82"/>
    </location>
</feature>
<reference evidence="2" key="1">
    <citation type="journal article" date="2020" name="mSystems">
        <title>Genome- and Community-Level Interaction Insights into Carbon Utilization and Element Cycling Functions of Hydrothermarchaeota in Hydrothermal Sediment.</title>
        <authorList>
            <person name="Zhou Z."/>
            <person name="Liu Y."/>
            <person name="Xu W."/>
            <person name="Pan J."/>
            <person name="Luo Z.H."/>
            <person name="Li M."/>
        </authorList>
    </citation>
    <scope>NUCLEOTIDE SEQUENCE [LARGE SCALE GENOMIC DNA]</scope>
    <source>
        <strain evidence="2">HyVt-96</strain>
    </source>
</reference>
<gene>
    <name evidence="2" type="ORF">ENL43_00540</name>
</gene>
<dbReference type="Pfam" id="PF01894">
    <property type="entry name" value="YjbQ"/>
    <property type="match status" value="1"/>
</dbReference>
<proteinExistence type="inferred from homology"/>
<comment type="similarity">
    <text evidence="1">Belongs to the UPF0047 family.</text>
</comment>
<sequence>MKTFTIKTARREQLVDITAQVIEIIGKSGVNSGICVVYVPHTTAAITINENADPSVRVDIEETLSKLVPYGKGYRHLEGNAD</sequence>
<evidence type="ECO:0000313" key="2">
    <source>
        <dbReference type="EMBL" id="HHF52834.1"/>
    </source>
</evidence>
<dbReference type="AlphaFoldDB" id="A0A7V5HM82"/>
<dbReference type="NCBIfam" id="TIGR00149">
    <property type="entry name" value="TIGR00149_YjbQ"/>
    <property type="match status" value="1"/>
</dbReference>
<name>A0A7V5HM82_UNCW3</name>
<evidence type="ECO:0000256" key="1">
    <source>
        <dbReference type="ARBA" id="ARBA00005534"/>
    </source>
</evidence>
<organism evidence="2">
    <name type="scientific">candidate division WOR-3 bacterium</name>
    <dbReference type="NCBI Taxonomy" id="2052148"/>
    <lineage>
        <taxon>Bacteria</taxon>
        <taxon>Bacteria division WOR-3</taxon>
    </lineage>
</organism>
<dbReference type="Proteomes" id="UP000886050">
    <property type="component" value="Unassembled WGS sequence"/>
</dbReference>
<dbReference type="PANTHER" id="PTHR30615:SF8">
    <property type="entry name" value="UPF0047 PROTEIN C4A8.02C"/>
    <property type="match status" value="1"/>
</dbReference>
<dbReference type="Gene3D" id="2.60.120.460">
    <property type="entry name" value="YjbQ-like"/>
    <property type="match status" value="1"/>
</dbReference>
<protein>
    <submittedName>
        <fullName evidence="2">YjbQ family protein</fullName>
    </submittedName>
</protein>
<dbReference type="InterPro" id="IPR035917">
    <property type="entry name" value="YjbQ-like_sf"/>
</dbReference>
<dbReference type="PANTHER" id="PTHR30615">
    <property type="entry name" value="UNCHARACTERIZED PROTEIN YJBQ-RELATED"/>
    <property type="match status" value="1"/>
</dbReference>
<dbReference type="InterPro" id="IPR001602">
    <property type="entry name" value="UPF0047_YjbQ-like"/>
</dbReference>
<dbReference type="EMBL" id="DRTX01000032">
    <property type="protein sequence ID" value="HHF52834.1"/>
    <property type="molecule type" value="Genomic_DNA"/>
</dbReference>
<accession>A0A7V5HM82</accession>